<dbReference type="SUPFAM" id="SSF117281">
    <property type="entry name" value="Kelch motif"/>
    <property type="match status" value="1"/>
</dbReference>
<keyword evidence="4" id="KW-1185">Reference proteome</keyword>
<dbReference type="Pfam" id="PF24681">
    <property type="entry name" value="Kelch_KLHDC2_KLHL20_DRC7"/>
    <property type="match status" value="1"/>
</dbReference>
<protein>
    <submittedName>
        <fullName evidence="3">Uncharacterized protein</fullName>
    </submittedName>
</protein>
<dbReference type="OrthoDB" id="10250130at2759"/>
<keyword evidence="1" id="KW-0880">Kelch repeat</keyword>
<dbReference type="PANTHER" id="PTHR46093:SF18">
    <property type="entry name" value="FIBRONECTIN TYPE-III DOMAIN-CONTAINING PROTEIN"/>
    <property type="match status" value="1"/>
</dbReference>
<reference evidence="3 4" key="1">
    <citation type="submission" date="2021-03" db="EMBL/GenBank/DDBJ databases">
        <title>Leishmania (Mundinia) martiniquensis Genome sequencing and assembly.</title>
        <authorList>
            <person name="Almutairi H."/>
            <person name="Gatherer D."/>
        </authorList>
    </citation>
    <scope>NUCLEOTIDE SEQUENCE [LARGE SCALE GENOMIC DNA]</scope>
    <source>
        <strain evidence="3">LSCM1</strain>
    </source>
</reference>
<proteinExistence type="predicted"/>
<dbReference type="EMBL" id="JAFEUZ010000028">
    <property type="protein sequence ID" value="KAG5474402.1"/>
    <property type="molecule type" value="Genomic_DNA"/>
</dbReference>
<comment type="caution">
    <text evidence="3">The sequence shown here is derived from an EMBL/GenBank/DDBJ whole genome shotgun (WGS) entry which is preliminary data.</text>
</comment>
<evidence type="ECO:0000256" key="1">
    <source>
        <dbReference type="ARBA" id="ARBA00022441"/>
    </source>
</evidence>
<sequence>MESLQMRWMECPLLDAAGAVLHPPSGSDDDDDPIDLLNQREGHCSAVVYPAGFVDVSAASPRKSWVLVCGGYTNGSVSPIPLVAPTALLPALQWVRLPPVDALECDGATLTTVVSAVDIEAISGPITAASASAHICTTAATVAYLFGGLDADTNRRNTLYAVSLHVDADVTPVMVQVTEVQCTGTLPEARVRHGAGGHAGRLYIFGGETDTQEQSSDLYVCDVRTGVWRALASSSTLPSPAPRLLSLSLLFVAPTTFVLYGGSHFVKGNMHSFADVWSFDLTTEAWSAMVPPVADDGPPRGEEWRADAPQRVLSPSNGHAGGVIALRSSESGTYMCAAFLGGKNVSEGDDTVKLVCPHLEAQTMEVGALSATPAMGSGKLPHWRYTPAVVNTEKGLLLLAGQCRHPQTPSAFLLTVSAGEGEGGCVSLPSAAS</sequence>
<evidence type="ECO:0000313" key="4">
    <source>
        <dbReference type="Proteomes" id="UP000673552"/>
    </source>
</evidence>
<organism evidence="3 4">
    <name type="scientific">Leishmania martiniquensis</name>
    <dbReference type="NCBI Taxonomy" id="1580590"/>
    <lineage>
        <taxon>Eukaryota</taxon>
        <taxon>Discoba</taxon>
        <taxon>Euglenozoa</taxon>
        <taxon>Kinetoplastea</taxon>
        <taxon>Metakinetoplastina</taxon>
        <taxon>Trypanosomatida</taxon>
        <taxon>Trypanosomatidae</taxon>
        <taxon>Leishmaniinae</taxon>
        <taxon>Leishmania</taxon>
    </lineage>
</organism>
<dbReference type="InterPro" id="IPR015915">
    <property type="entry name" value="Kelch-typ_b-propeller"/>
</dbReference>
<name>A0A836G3H5_9TRYP</name>
<dbReference type="GeneID" id="92513246"/>
<dbReference type="PANTHER" id="PTHR46093">
    <property type="entry name" value="ACYL-COA-BINDING DOMAIN-CONTAINING PROTEIN 5"/>
    <property type="match status" value="1"/>
</dbReference>
<dbReference type="Proteomes" id="UP000673552">
    <property type="component" value="Chromosome 28"/>
</dbReference>
<evidence type="ECO:0000313" key="3">
    <source>
        <dbReference type="EMBL" id="KAG5474402.1"/>
    </source>
</evidence>
<dbReference type="RefSeq" id="XP_067177344.1">
    <property type="nucleotide sequence ID" value="XM_067320734.1"/>
</dbReference>
<accession>A0A836G3H5</accession>
<gene>
    <name evidence="3" type="ORF">LSCM1_03184</name>
</gene>
<evidence type="ECO:0000256" key="2">
    <source>
        <dbReference type="ARBA" id="ARBA00022737"/>
    </source>
</evidence>
<dbReference type="AlphaFoldDB" id="A0A836G3H5"/>
<dbReference type="Gene3D" id="2.120.10.80">
    <property type="entry name" value="Kelch-type beta propeller"/>
    <property type="match status" value="1"/>
</dbReference>
<keyword evidence="2" id="KW-0677">Repeat</keyword>
<dbReference type="KEGG" id="lmat:92513246"/>